<keyword evidence="3" id="KW-0809">Transit peptide</keyword>
<dbReference type="InterPro" id="IPR038538">
    <property type="entry name" value="MTERF_sf"/>
</dbReference>
<dbReference type="PANTHER" id="PTHR13068:SF231">
    <property type="entry name" value="TRANSCRIPTION TERMINATION FACTOR MTERF2, CHLOROPLASTIC-LIKE"/>
    <property type="match status" value="1"/>
</dbReference>
<evidence type="ECO:0000313" key="5">
    <source>
        <dbReference type="Proteomes" id="UP000596660"/>
    </source>
</evidence>
<name>A0A803L3F3_CHEQI</name>
<dbReference type="SMART" id="SM00733">
    <property type="entry name" value="Mterf"/>
    <property type="match status" value="9"/>
</dbReference>
<dbReference type="OMA" id="CEIAKLT"/>
<dbReference type="EnsemblPlants" id="AUR62006392-RA">
    <property type="protein sequence ID" value="AUR62006392-RA:cds"/>
    <property type="gene ID" value="AUR62006392"/>
</dbReference>
<keyword evidence="2" id="KW-0806">Transcription termination</keyword>
<dbReference type="GO" id="GO:0003676">
    <property type="term" value="F:nucleic acid binding"/>
    <property type="evidence" value="ECO:0007669"/>
    <property type="project" value="InterPro"/>
</dbReference>
<keyword evidence="2" id="KW-0804">Transcription</keyword>
<dbReference type="GO" id="GO:0006353">
    <property type="term" value="P:DNA-templated transcription termination"/>
    <property type="evidence" value="ECO:0007669"/>
    <property type="project" value="UniProtKB-KW"/>
</dbReference>
<dbReference type="AlphaFoldDB" id="A0A803L3F3"/>
<dbReference type="FunFam" id="1.25.70.10:FF:000001">
    <property type="entry name" value="Mitochondrial transcription termination factor-like"/>
    <property type="match status" value="2"/>
</dbReference>
<dbReference type="InterPro" id="IPR003690">
    <property type="entry name" value="MTERF"/>
</dbReference>
<evidence type="ECO:0000256" key="1">
    <source>
        <dbReference type="ARBA" id="ARBA00007692"/>
    </source>
</evidence>
<dbReference type="Gene3D" id="1.25.70.10">
    <property type="entry name" value="Transcription termination factor 3, mitochondrial"/>
    <property type="match status" value="2"/>
</dbReference>
<reference evidence="4" key="2">
    <citation type="submission" date="2021-03" db="UniProtKB">
        <authorList>
            <consortium name="EnsemblPlants"/>
        </authorList>
    </citation>
    <scope>IDENTIFICATION</scope>
</reference>
<keyword evidence="5" id="KW-1185">Reference proteome</keyword>
<reference evidence="4" key="1">
    <citation type="journal article" date="2017" name="Nature">
        <title>The genome of Chenopodium quinoa.</title>
        <authorList>
            <person name="Jarvis D.E."/>
            <person name="Ho Y.S."/>
            <person name="Lightfoot D.J."/>
            <person name="Schmoeckel S.M."/>
            <person name="Li B."/>
            <person name="Borm T.J.A."/>
            <person name="Ohyanagi H."/>
            <person name="Mineta K."/>
            <person name="Michell C.T."/>
            <person name="Saber N."/>
            <person name="Kharbatia N.M."/>
            <person name="Rupper R.R."/>
            <person name="Sharp A.R."/>
            <person name="Dally N."/>
            <person name="Boughton B.A."/>
            <person name="Woo Y.H."/>
            <person name="Gao G."/>
            <person name="Schijlen E.G.W.M."/>
            <person name="Guo X."/>
            <person name="Momin A.A."/>
            <person name="Negrao S."/>
            <person name="Al-Babili S."/>
            <person name="Gehring C."/>
            <person name="Roessner U."/>
            <person name="Jung C."/>
            <person name="Murphy K."/>
            <person name="Arold S.T."/>
            <person name="Gojobori T."/>
            <person name="van der Linden C.G."/>
            <person name="van Loo E.N."/>
            <person name="Jellen E.N."/>
            <person name="Maughan P.J."/>
            <person name="Tester M."/>
        </authorList>
    </citation>
    <scope>NUCLEOTIDE SEQUENCE [LARGE SCALE GENOMIC DNA]</scope>
    <source>
        <strain evidence="4">cv. PI 614886</strain>
    </source>
</reference>
<keyword evidence="2" id="KW-0805">Transcription regulation</keyword>
<evidence type="ECO:0000256" key="2">
    <source>
        <dbReference type="ARBA" id="ARBA00022472"/>
    </source>
</evidence>
<evidence type="ECO:0000313" key="4">
    <source>
        <dbReference type="EnsemblPlants" id="AUR62006392-RA:cds"/>
    </source>
</evidence>
<protein>
    <submittedName>
        <fullName evidence="4">Uncharacterized protein</fullName>
    </submittedName>
</protein>
<dbReference type="PANTHER" id="PTHR13068">
    <property type="entry name" value="CGI-12 PROTEIN-RELATED"/>
    <property type="match status" value="1"/>
</dbReference>
<comment type="similarity">
    <text evidence="1">Belongs to the mTERF family.</text>
</comment>
<dbReference type="Pfam" id="PF02536">
    <property type="entry name" value="mTERF"/>
    <property type="match status" value="2"/>
</dbReference>
<dbReference type="Gramene" id="AUR62006392-RA">
    <property type="protein sequence ID" value="AUR62006392-RA:cds"/>
    <property type="gene ID" value="AUR62006392"/>
</dbReference>
<dbReference type="Proteomes" id="UP000596660">
    <property type="component" value="Unplaced"/>
</dbReference>
<accession>A0A803L3F3</accession>
<evidence type="ECO:0000256" key="3">
    <source>
        <dbReference type="ARBA" id="ARBA00022946"/>
    </source>
</evidence>
<organism evidence="4 5">
    <name type="scientific">Chenopodium quinoa</name>
    <name type="common">Quinoa</name>
    <dbReference type="NCBI Taxonomy" id="63459"/>
    <lineage>
        <taxon>Eukaryota</taxon>
        <taxon>Viridiplantae</taxon>
        <taxon>Streptophyta</taxon>
        <taxon>Embryophyta</taxon>
        <taxon>Tracheophyta</taxon>
        <taxon>Spermatophyta</taxon>
        <taxon>Magnoliopsida</taxon>
        <taxon>eudicotyledons</taxon>
        <taxon>Gunneridae</taxon>
        <taxon>Pentapetalae</taxon>
        <taxon>Caryophyllales</taxon>
        <taxon>Chenopodiaceae</taxon>
        <taxon>Chenopodioideae</taxon>
        <taxon>Atripliceae</taxon>
        <taxon>Chenopodium</taxon>
    </lineage>
</organism>
<proteinExistence type="inferred from homology"/>
<sequence>MGCERLVIRFLKKKCRWRPSSVPNLLVPNINLLRSYGISIESIRKFLVRSPSPFFRRIEVLENAVIKVEEKLGISRLSPQFFSGVYLLTCNSEKTIESRQKVFRSFGWTESDVATLSSSIPSLLALSEATIKKKLDFFMNKLGYEPSFLSKRWNLLSYSLEKRILPRHKTLIVLKEKGFIKMDYLLESSVSMTESRFLKKFVLPFKEVHGVYSQHAGFSKQQALSTSTKLAQRRLRQGRKKGSEFYFVENANSVITFFKQIGLEQSHIRNVVVSEPQILLCNVDRTLIPKIQAFHNIGFSGSDFGELIRVNPFTFFLGSHSRIVPAIQALREIIGCEHLVIRFLKKSRRLRLSYVPKLLQPNVALLRSYGISIESIRKYLLRDVSPFLQNVEFFENAVIKVEEELGISRESPQFYAGLYLLTRNSEKTIESKRKVFRSFGWTESDIATLSSSIPFLLALSEATIKKKLDFLMNELGYEPSYLLKRCNLLTCSLGKRILPRHNTLIVLKEKGFIKMDYLLESSLSMTESRFLKKFVLPFKEVHGVYSQHAGISLELLTLGSSKTDSNAA</sequence>